<keyword evidence="2 5" id="KW-0689">Ribosomal protein</keyword>
<dbReference type="NCBIfam" id="TIGR00001">
    <property type="entry name" value="rpmI_bact"/>
    <property type="match status" value="1"/>
</dbReference>
<evidence type="ECO:0000256" key="2">
    <source>
        <dbReference type="ARBA" id="ARBA00022980"/>
    </source>
</evidence>
<evidence type="ECO:0000256" key="3">
    <source>
        <dbReference type="ARBA" id="ARBA00023274"/>
    </source>
</evidence>
<dbReference type="SUPFAM" id="SSF143034">
    <property type="entry name" value="L35p-like"/>
    <property type="match status" value="1"/>
</dbReference>
<comment type="similarity">
    <text evidence="1 5 6">Belongs to the bacterial ribosomal protein bL35 family.</text>
</comment>
<feature type="region of interest" description="Disordered" evidence="7">
    <location>
        <begin position="1"/>
        <end position="41"/>
    </location>
</feature>
<evidence type="ECO:0000256" key="1">
    <source>
        <dbReference type="ARBA" id="ARBA00006598"/>
    </source>
</evidence>
<evidence type="ECO:0000256" key="7">
    <source>
        <dbReference type="SAM" id="MobiDB-lite"/>
    </source>
</evidence>
<dbReference type="HAMAP" id="MF_00514">
    <property type="entry name" value="Ribosomal_bL35"/>
    <property type="match status" value="1"/>
</dbReference>
<proteinExistence type="inferred from homology"/>
<dbReference type="RefSeq" id="WP_112285255.1">
    <property type="nucleotide sequence ID" value="NZ_MASW01000007.1"/>
</dbReference>
<dbReference type="FunFam" id="4.10.410.60:FF:000001">
    <property type="entry name" value="50S ribosomal protein L35"/>
    <property type="match status" value="1"/>
</dbReference>
<sequence>MPKNKTHSGMSKRVRLTGSGKVRRQKAGRRHLMEKKSSRVTRRLEGTTEVAAPDVRRVKRLLGR</sequence>
<evidence type="ECO:0000256" key="5">
    <source>
        <dbReference type="HAMAP-Rule" id="MF_00514"/>
    </source>
</evidence>
<organism evidence="8 9">
    <name type="scientific">Prauserella muralis</name>
    <dbReference type="NCBI Taxonomy" id="588067"/>
    <lineage>
        <taxon>Bacteria</taxon>
        <taxon>Bacillati</taxon>
        <taxon>Actinomycetota</taxon>
        <taxon>Actinomycetes</taxon>
        <taxon>Pseudonocardiales</taxon>
        <taxon>Pseudonocardiaceae</taxon>
        <taxon>Prauserella</taxon>
    </lineage>
</organism>
<protein>
    <recommendedName>
        <fullName evidence="4 5">Large ribosomal subunit protein bL35</fullName>
    </recommendedName>
</protein>
<reference evidence="8 9" key="1">
    <citation type="submission" date="2016-07" db="EMBL/GenBank/DDBJ databases">
        <title>Draft genome sequence of Prauserella muralis DSM 45305, isolated from a mould-covered wall in an indoor environment.</title>
        <authorList>
            <person name="Ruckert C."/>
            <person name="Albersmeier A."/>
            <person name="Jiang C.-L."/>
            <person name="Jiang Y."/>
            <person name="Kalinowski J."/>
            <person name="Schneider O."/>
            <person name="Winkler A."/>
            <person name="Zotchev S.B."/>
        </authorList>
    </citation>
    <scope>NUCLEOTIDE SEQUENCE [LARGE SCALE GENOMIC DNA]</scope>
    <source>
        <strain evidence="8 9">DSM 45305</strain>
    </source>
</reference>
<evidence type="ECO:0000256" key="4">
    <source>
        <dbReference type="ARBA" id="ARBA00071664"/>
    </source>
</evidence>
<gene>
    <name evidence="5" type="primary">rpmI</name>
    <name evidence="8" type="ORF">BAY60_31675</name>
</gene>
<dbReference type="PRINTS" id="PR00064">
    <property type="entry name" value="RIBOSOMALL35"/>
</dbReference>
<dbReference type="Gene3D" id="4.10.410.60">
    <property type="match status" value="1"/>
</dbReference>
<dbReference type="Proteomes" id="UP000249915">
    <property type="component" value="Unassembled WGS sequence"/>
</dbReference>
<dbReference type="GO" id="GO:0022625">
    <property type="term" value="C:cytosolic large ribosomal subunit"/>
    <property type="evidence" value="ECO:0007669"/>
    <property type="project" value="TreeGrafter"/>
</dbReference>
<dbReference type="PANTHER" id="PTHR33343">
    <property type="entry name" value="54S RIBOSOMAL PROTEIN BL35M"/>
    <property type="match status" value="1"/>
</dbReference>
<comment type="caution">
    <text evidence="8">The sequence shown here is derived from an EMBL/GenBank/DDBJ whole genome shotgun (WGS) entry which is preliminary data.</text>
</comment>
<name>A0A2V4AHE6_9PSEU</name>
<accession>A0A2V4AHE6</accession>
<dbReference type="GO" id="GO:0006412">
    <property type="term" value="P:translation"/>
    <property type="evidence" value="ECO:0007669"/>
    <property type="project" value="UniProtKB-UniRule"/>
</dbReference>
<keyword evidence="9" id="KW-1185">Reference proteome</keyword>
<dbReference type="PANTHER" id="PTHR33343:SF1">
    <property type="entry name" value="LARGE RIBOSOMAL SUBUNIT PROTEIN BL35M"/>
    <property type="match status" value="1"/>
</dbReference>
<dbReference type="OrthoDB" id="9804851at2"/>
<dbReference type="AlphaFoldDB" id="A0A2V4AHE6"/>
<dbReference type="InterPro" id="IPR001706">
    <property type="entry name" value="Ribosomal_bL35"/>
</dbReference>
<dbReference type="InterPro" id="IPR021137">
    <property type="entry name" value="Ribosomal_bL35-like"/>
</dbReference>
<evidence type="ECO:0000313" key="9">
    <source>
        <dbReference type="Proteomes" id="UP000249915"/>
    </source>
</evidence>
<evidence type="ECO:0000313" key="8">
    <source>
        <dbReference type="EMBL" id="PXY19325.1"/>
    </source>
</evidence>
<feature type="compositionally biased region" description="Basic residues" evidence="7">
    <location>
        <begin position="1"/>
        <end position="33"/>
    </location>
</feature>
<dbReference type="EMBL" id="MASW01000007">
    <property type="protein sequence ID" value="PXY19325.1"/>
    <property type="molecule type" value="Genomic_DNA"/>
</dbReference>
<dbReference type="Pfam" id="PF01632">
    <property type="entry name" value="Ribosomal_L35p"/>
    <property type="match status" value="1"/>
</dbReference>
<dbReference type="GO" id="GO:0003735">
    <property type="term" value="F:structural constituent of ribosome"/>
    <property type="evidence" value="ECO:0007669"/>
    <property type="project" value="InterPro"/>
</dbReference>
<evidence type="ECO:0000256" key="6">
    <source>
        <dbReference type="RuleBase" id="RU000568"/>
    </source>
</evidence>
<keyword evidence="3 5" id="KW-0687">Ribonucleoprotein</keyword>
<dbReference type="InterPro" id="IPR037229">
    <property type="entry name" value="Ribosomal_bL35_sf"/>
</dbReference>